<dbReference type="AlphaFoldDB" id="A0AAE2C7U4"/>
<comment type="caution">
    <text evidence="1">The sequence shown here is derived from an EMBL/GenBank/DDBJ whole genome shotgun (WGS) entry which is preliminary data.</text>
</comment>
<organism evidence="1 2">
    <name type="scientific">Sesamum angolense</name>
    <dbReference type="NCBI Taxonomy" id="2727404"/>
    <lineage>
        <taxon>Eukaryota</taxon>
        <taxon>Viridiplantae</taxon>
        <taxon>Streptophyta</taxon>
        <taxon>Embryophyta</taxon>
        <taxon>Tracheophyta</taxon>
        <taxon>Spermatophyta</taxon>
        <taxon>Magnoliopsida</taxon>
        <taxon>eudicotyledons</taxon>
        <taxon>Gunneridae</taxon>
        <taxon>Pentapetalae</taxon>
        <taxon>asterids</taxon>
        <taxon>lamiids</taxon>
        <taxon>Lamiales</taxon>
        <taxon>Pedaliaceae</taxon>
        <taxon>Sesamum</taxon>
    </lineage>
</organism>
<dbReference type="GO" id="GO:0016705">
    <property type="term" value="F:oxidoreductase activity, acting on paired donors, with incorporation or reduction of molecular oxygen"/>
    <property type="evidence" value="ECO:0007669"/>
    <property type="project" value="InterPro"/>
</dbReference>
<reference evidence="1" key="2">
    <citation type="journal article" date="2024" name="Plant">
        <title>Genomic evolution and insights into agronomic trait innovations of Sesamum species.</title>
        <authorList>
            <person name="Miao H."/>
            <person name="Wang L."/>
            <person name="Qu L."/>
            <person name="Liu H."/>
            <person name="Sun Y."/>
            <person name="Le M."/>
            <person name="Wang Q."/>
            <person name="Wei S."/>
            <person name="Zheng Y."/>
            <person name="Lin W."/>
            <person name="Duan Y."/>
            <person name="Cao H."/>
            <person name="Xiong S."/>
            <person name="Wang X."/>
            <person name="Wei L."/>
            <person name="Li C."/>
            <person name="Ma Q."/>
            <person name="Ju M."/>
            <person name="Zhao R."/>
            <person name="Li G."/>
            <person name="Mu C."/>
            <person name="Tian Q."/>
            <person name="Mei H."/>
            <person name="Zhang T."/>
            <person name="Gao T."/>
            <person name="Zhang H."/>
        </authorList>
    </citation>
    <scope>NUCLEOTIDE SEQUENCE</scope>
    <source>
        <strain evidence="1">K16</strain>
    </source>
</reference>
<dbReference type="Proteomes" id="UP001289374">
    <property type="component" value="Unassembled WGS sequence"/>
</dbReference>
<proteinExistence type="predicted"/>
<accession>A0AAE2C7U4</accession>
<dbReference type="GO" id="GO:0020037">
    <property type="term" value="F:heme binding"/>
    <property type="evidence" value="ECO:0007669"/>
    <property type="project" value="InterPro"/>
</dbReference>
<sequence>MVCQQDSSPSLLFYYGAFNISDGCVEKTPLNHLHLPLFYPLRRNGGSSTVCPLYVFSLGKMQVLYVNNPDMVKEITTWTTLDLGRPSYQKKVLWPLLRKEILPSNGSIWARHRKVIAPELFMDKVKDYLTGRSYPRN</sequence>
<dbReference type="GO" id="GO:0004497">
    <property type="term" value="F:monooxygenase activity"/>
    <property type="evidence" value="ECO:0007669"/>
    <property type="project" value="InterPro"/>
</dbReference>
<dbReference type="SUPFAM" id="SSF48264">
    <property type="entry name" value="Cytochrome P450"/>
    <property type="match status" value="1"/>
</dbReference>
<reference evidence="1" key="1">
    <citation type="submission" date="2020-06" db="EMBL/GenBank/DDBJ databases">
        <authorList>
            <person name="Li T."/>
            <person name="Hu X."/>
            <person name="Zhang T."/>
            <person name="Song X."/>
            <person name="Zhang H."/>
            <person name="Dai N."/>
            <person name="Sheng W."/>
            <person name="Hou X."/>
            <person name="Wei L."/>
        </authorList>
    </citation>
    <scope>NUCLEOTIDE SEQUENCE</scope>
    <source>
        <strain evidence="1">K16</strain>
        <tissue evidence="1">Leaf</tissue>
    </source>
</reference>
<protein>
    <submittedName>
        <fullName evidence="1">Cytochrome</fullName>
    </submittedName>
</protein>
<gene>
    <name evidence="1" type="ORF">Sango_0262000</name>
</gene>
<dbReference type="InterPro" id="IPR036396">
    <property type="entry name" value="Cyt_P450_sf"/>
</dbReference>
<name>A0AAE2C7U4_9LAMI</name>
<evidence type="ECO:0000313" key="1">
    <source>
        <dbReference type="EMBL" id="KAK4411890.1"/>
    </source>
</evidence>
<dbReference type="Gene3D" id="1.10.630.10">
    <property type="entry name" value="Cytochrome P450"/>
    <property type="match status" value="1"/>
</dbReference>
<dbReference type="EMBL" id="JACGWL010000001">
    <property type="protein sequence ID" value="KAK4411890.1"/>
    <property type="molecule type" value="Genomic_DNA"/>
</dbReference>
<dbReference type="GO" id="GO:0005506">
    <property type="term" value="F:iron ion binding"/>
    <property type="evidence" value="ECO:0007669"/>
    <property type="project" value="InterPro"/>
</dbReference>
<evidence type="ECO:0000313" key="2">
    <source>
        <dbReference type="Proteomes" id="UP001289374"/>
    </source>
</evidence>
<keyword evidence="2" id="KW-1185">Reference proteome</keyword>